<keyword evidence="1" id="KW-0732">Signal</keyword>
<dbReference type="Proteomes" id="UP001519363">
    <property type="component" value="Unassembled WGS sequence"/>
</dbReference>
<feature type="signal peptide" evidence="1">
    <location>
        <begin position="1"/>
        <end position="28"/>
    </location>
</feature>
<feature type="chain" id="PRO_5045286011" description="Secreted protein" evidence="1">
    <location>
        <begin position="29"/>
        <end position="153"/>
    </location>
</feature>
<organism evidence="2 3">
    <name type="scientific">Crossiella equi</name>
    <dbReference type="NCBI Taxonomy" id="130796"/>
    <lineage>
        <taxon>Bacteria</taxon>
        <taxon>Bacillati</taxon>
        <taxon>Actinomycetota</taxon>
        <taxon>Actinomycetes</taxon>
        <taxon>Pseudonocardiales</taxon>
        <taxon>Pseudonocardiaceae</taxon>
        <taxon>Crossiella</taxon>
    </lineage>
</organism>
<proteinExistence type="predicted"/>
<accession>A0ABS5A6A3</accession>
<protein>
    <recommendedName>
        <fullName evidence="4">Secreted protein</fullName>
    </recommendedName>
</protein>
<name>A0ABS5A6A3_9PSEU</name>
<dbReference type="EMBL" id="JAGIOO010000001">
    <property type="protein sequence ID" value="MBP2472124.1"/>
    <property type="molecule type" value="Genomic_DNA"/>
</dbReference>
<keyword evidence="3" id="KW-1185">Reference proteome</keyword>
<reference evidence="2 3" key="1">
    <citation type="submission" date="2021-03" db="EMBL/GenBank/DDBJ databases">
        <title>Sequencing the genomes of 1000 actinobacteria strains.</title>
        <authorList>
            <person name="Klenk H.-P."/>
        </authorList>
    </citation>
    <scope>NUCLEOTIDE SEQUENCE [LARGE SCALE GENOMIC DNA]</scope>
    <source>
        <strain evidence="2 3">DSM 44580</strain>
    </source>
</reference>
<evidence type="ECO:0000313" key="2">
    <source>
        <dbReference type="EMBL" id="MBP2472124.1"/>
    </source>
</evidence>
<dbReference type="RefSeq" id="WP_086782362.1">
    <property type="nucleotide sequence ID" value="NZ_JAGIOO010000001.1"/>
</dbReference>
<comment type="caution">
    <text evidence="2">The sequence shown here is derived from an EMBL/GenBank/DDBJ whole genome shotgun (WGS) entry which is preliminary data.</text>
</comment>
<gene>
    <name evidence="2" type="ORF">JOF53_000996</name>
</gene>
<sequence>MRKIFSAAAALALAVGVLAVGPTGVASASPGQCTGGTNGFVDIPDSYTGTYATGFTVNAGTTPVYFSLYYGTVNGVQRGWAHLAGKTSPAGSDRFWMDWSGGPVTPWLQCGPFANNRSGGSATTPAQRTHPDYSFRVCGSVYPDPTVRCSSWW</sequence>
<evidence type="ECO:0000313" key="3">
    <source>
        <dbReference type="Proteomes" id="UP001519363"/>
    </source>
</evidence>
<evidence type="ECO:0008006" key="4">
    <source>
        <dbReference type="Google" id="ProtNLM"/>
    </source>
</evidence>
<evidence type="ECO:0000256" key="1">
    <source>
        <dbReference type="SAM" id="SignalP"/>
    </source>
</evidence>